<dbReference type="Pfam" id="PF06151">
    <property type="entry name" value="Trehalose_recp"/>
    <property type="match status" value="1"/>
</dbReference>
<evidence type="ECO:0000313" key="11">
    <source>
        <dbReference type="RefSeq" id="XP_011502851.1"/>
    </source>
</evidence>
<keyword evidence="6 9" id="KW-0472">Membrane</keyword>
<dbReference type="GO" id="GO:0007165">
    <property type="term" value="P:signal transduction"/>
    <property type="evidence" value="ECO:0007669"/>
    <property type="project" value="UniProtKB-KW"/>
</dbReference>
<comment type="similarity">
    <text evidence="2">Belongs to the insect chemoreceptor superfamily. Gustatory receptor (GR) family. Gr5a subfamily.</text>
</comment>
<feature type="transmembrane region" description="Helical" evidence="9">
    <location>
        <begin position="86"/>
        <end position="108"/>
    </location>
</feature>
<evidence type="ECO:0000256" key="5">
    <source>
        <dbReference type="ARBA" id="ARBA00022989"/>
    </source>
</evidence>
<protein>
    <recommendedName>
        <fullName evidence="8">Gustatory receptor</fullName>
    </recommendedName>
</protein>
<keyword evidence="3" id="KW-1003">Cell membrane</keyword>
<comment type="function">
    <text evidence="8">Plays a role in the sugar gustatory response.</text>
</comment>
<accession>A0AAJ6YRI1</accession>
<keyword evidence="7 8" id="KW-0675">Receptor</keyword>
<name>A0AAJ6YRI1_9HYME</name>
<feature type="transmembrane region" description="Helical" evidence="9">
    <location>
        <begin position="46"/>
        <end position="65"/>
    </location>
</feature>
<keyword evidence="10" id="KW-1185">Reference proteome</keyword>
<dbReference type="GO" id="GO:0050916">
    <property type="term" value="P:sensory perception of sweet taste"/>
    <property type="evidence" value="ECO:0007669"/>
    <property type="project" value="UniProtKB-ARBA"/>
</dbReference>
<keyword evidence="8" id="KW-0807">Transducer</keyword>
<dbReference type="Proteomes" id="UP000695007">
    <property type="component" value="Unplaced"/>
</dbReference>
<sequence length="440" mass="50957">MLSLFGNARGRKKKPQLARLPILFKIHPIKQYNRKEFSNDNDPECFHRAIGSILFLSQFFGILPINHIRAVNIKKFSFKRFSPRTIYSYCILFTIFIMTLISVVHLLKTLNTDSFQTKGGISDATIGAVFYGNSLIGNIMFLRLCPRWISIQYDWRAMEQILDEKWKKPALRWRFTIISWTILSLALLEHLLSMVKNVPLADWGSHSFGDFIFVYTKKSHHFIIQNIDYNFLLGLFIFVVSKIATFTWNFTDLFIMIISTAIAERYKCLNERIIRITPERVTIADWYKFRQSYAILSTLVKKIDNEISGIVLLSFTNNIYFICLQLLNGLSPNNSENPIMNSIYFFGSFIFLIGRTTAVTLLTARINDQCKVILPVLYNCPSINYCLEAQRLQNQICNDDVALTGHRFFSITRNFMLAVAGAIVTYEVVLLQFNIALQRD</sequence>
<dbReference type="PIRSF" id="PIRSF038981">
    <property type="entry name" value="GRP"/>
    <property type="match status" value="1"/>
</dbReference>
<evidence type="ECO:0000256" key="2">
    <source>
        <dbReference type="ARBA" id="ARBA00005327"/>
    </source>
</evidence>
<comment type="subcellular location">
    <subcellularLocation>
        <location evidence="1">Cell membrane</location>
        <topology evidence="1">Multi-pass membrane protein</topology>
    </subcellularLocation>
</comment>
<evidence type="ECO:0000256" key="1">
    <source>
        <dbReference type="ARBA" id="ARBA00004651"/>
    </source>
</evidence>
<keyword evidence="5 9" id="KW-1133">Transmembrane helix</keyword>
<feature type="transmembrane region" description="Helical" evidence="9">
    <location>
        <begin position="170"/>
        <end position="188"/>
    </location>
</feature>
<proteinExistence type="inferred from homology"/>
<dbReference type="PANTHER" id="PTHR21421">
    <property type="entry name" value="GUSTATORY RECEPTOR"/>
    <property type="match status" value="1"/>
</dbReference>
<feature type="transmembrane region" description="Helical" evidence="9">
    <location>
        <begin position="415"/>
        <end position="437"/>
    </location>
</feature>
<evidence type="ECO:0000256" key="4">
    <source>
        <dbReference type="ARBA" id="ARBA00022692"/>
    </source>
</evidence>
<organism evidence="10 11">
    <name type="scientific">Ceratosolen solmsi marchali</name>
    <dbReference type="NCBI Taxonomy" id="326594"/>
    <lineage>
        <taxon>Eukaryota</taxon>
        <taxon>Metazoa</taxon>
        <taxon>Ecdysozoa</taxon>
        <taxon>Arthropoda</taxon>
        <taxon>Hexapoda</taxon>
        <taxon>Insecta</taxon>
        <taxon>Pterygota</taxon>
        <taxon>Neoptera</taxon>
        <taxon>Endopterygota</taxon>
        <taxon>Hymenoptera</taxon>
        <taxon>Apocrita</taxon>
        <taxon>Proctotrupomorpha</taxon>
        <taxon>Chalcidoidea</taxon>
        <taxon>Agaonidae</taxon>
        <taxon>Agaoninae</taxon>
        <taxon>Ceratosolen</taxon>
    </lineage>
</organism>
<keyword evidence="4 9" id="KW-0812">Transmembrane</keyword>
<reference evidence="11" key="1">
    <citation type="submission" date="2025-08" db="UniProtKB">
        <authorList>
            <consortium name="RefSeq"/>
        </authorList>
    </citation>
    <scope>IDENTIFICATION</scope>
</reference>
<dbReference type="KEGG" id="csol:105366198"/>
<feature type="transmembrane region" description="Helical" evidence="9">
    <location>
        <begin position="128"/>
        <end position="149"/>
    </location>
</feature>
<evidence type="ECO:0000256" key="8">
    <source>
        <dbReference type="PIRNR" id="PIRNR038981"/>
    </source>
</evidence>
<evidence type="ECO:0000256" key="6">
    <source>
        <dbReference type="ARBA" id="ARBA00023136"/>
    </source>
</evidence>
<gene>
    <name evidence="11" type="primary">LOC105366198</name>
</gene>
<dbReference type="GO" id="GO:0005886">
    <property type="term" value="C:plasma membrane"/>
    <property type="evidence" value="ECO:0007669"/>
    <property type="project" value="UniProtKB-SubCell"/>
</dbReference>
<evidence type="ECO:0000256" key="9">
    <source>
        <dbReference type="SAM" id="Phobius"/>
    </source>
</evidence>
<feature type="transmembrane region" description="Helical" evidence="9">
    <location>
        <begin position="310"/>
        <end position="331"/>
    </location>
</feature>
<feature type="transmembrane region" description="Helical" evidence="9">
    <location>
        <begin position="229"/>
        <end position="250"/>
    </location>
</feature>
<dbReference type="AlphaFoldDB" id="A0AAJ6YRI1"/>
<dbReference type="RefSeq" id="XP_011502851.1">
    <property type="nucleotide sequence ID" value="XM_011504549.1"/>
</dbReference>
<dbReference type="GeneID" id="105366198"/>
<dbReference type="InterPro" id="IPR009318">
    <property type="entry name" value="Gustatory_rcpt"/>
</dbReference>
<feature type="transmembrane region" description="Helical" evidence="9">
    <location>
        <begin position="343"/>
        <end position="364"/>
    </location>
</feature>
<evidence type="ECO:0000313" key="10">
    <source>
        <dbReference type="Proteomes" id="UP000695007"/>
    </source>
</evidence>
<dbReference type="GO" id="GO:0008527">
    <property type="term" value="F:taste receptor activity"/>
    <property type="evidence" value="ECO:0007669"/>
    <property type="project" value="InterPro"/>
</dbReference>
<evidence type="ECO:0000256" key="3">
    <source>
        <dbReference type="ARBA" id="ARBA00022475"/>
    </source>
</evidence>
<evidence type="ECO:0000256" key="7">
    <source>
        <dbReference type="ARBA" id="ARBA00023170"/>
    </source>
</evidence>
<dbReference type="PANTHER" id="PTHR21421:SF29">
    <property type="entry name" value="GUSTATORY RECEPTOR 5A FOR TREHALOSE-RELATED"/>
    <property type="match status" value="1"/>
</dbReference>